<organism evidence="1 2">
    <name type="scientific">Panagrolaimus superbus</name>
    <dbReference type="NCBI Taxonomy" id="310955"/>
    <lineage>
        <taxon>Eukaryota</taxon>
        <taxon>Metazoa</taxon>
        <taxon>Ecdysozoa</taxon>
        <taxon>Nematoda</taxon>
        <taxon>Chromadorea</taxon>
        <taxon>Rhabditida</taxon>
        <taxon>Tylenchina</taxon>
        <taxon>Panagrolaimomorpha</taxon>
        <taxon>Panagrolaimoidea</taxon>
        <taxon>Panagrolaimidae</taxon>
        <taxon>Panagrolaimus</taxon>
    </lineage>
</organism>
<evidence type="ECO:0000313" key="2">
    <source>
        <dbReference type="WBParaSite" id="PSU_v2.g12178.t1"/>
    </source>
</evidence>
<dbReference type="AlphaFoldDB" id="A0A914Y330"/>
<dbReference type="Proteomes" id="UP000887577">
    <property type="component" value="Unplaced"/>
</dbReference>
<dbReference type="WBParaSite" id="PSU_v2.g12178.t1">
    <property type="protein sequence ID" value="PSU_v2.g12178.t1"/>
    <property type="gene ID" value="PSU_v2.g12178"/>
</dbReference>
<keyword evidence="1" id="KW-1185">Reference proteome</keyword>
<name>A0A914Y330_9BILA</name>
<sequence>MKPGNSGMSLISSTRQYSIGMGKDQQPNSRLWIETINDPKIVHLYCLNSSNDEKDVFICGHCKQFNRITHIEILHPEGGKTELWEETTHFPSCIRQKIDVEKYLLGFE</sequence>
<evidence type="ECO:0000313" key="1">
    <source>
        <dbReference type="Proteomes" id="UP000887577"/>
    </source>
</evidence>
<reference evidence="2" key="1">
    <citation type="submission" date="2022-11" db="UniProtKB">
        <authorList>
            <consortium name="WormBaseParasite"/>
        </authorList>
    </citation>
    <scope>IDENTIFICATION</scope>
</reference>
<protein>
    <submittedName>
        <fullName evidence="2">Uncharacterized protein</fullName>
    </submittedName>
</protein>
<accession>A0A914Y330</accession>
<proteinExistence type="predicted"/>